<feature type="transmembrane region" description="Helical" evidence="4">
    <location>
        <begin position="6"/>
        <end position="28"/>
    </location>
</feature>
<dbReference type="KEGG" id="bav:BAV0706"/>
<dbReference type="EMBL" id="AM167904">
    <property type="protein sequence ID" value="CAJ48312.1"/>
    <property type="molecule type" value="Genomic_DNA"/>
</dbReference>
<dbReference type="GO" id="GO:0003841">
    <property type="term" value="F:1-acylglycerol-3-phosphate O-acyltransferase activity"/>
    <property type="evidence" value="ECO:0007669"/>
    <property type="project" value="UniProtKB-EC"/>
</dbReference>
<evidence type="ECO:0000256" key="4">
    <source>
        <dbReference type="SAM" id="Phobius"/>
    </source>
</evidence>
<comment type="pathway">
    <text evidence="1">Lipid metabolism.</text>
</comment>
<keyword evidence="4" id="KW-1133">Transmembrane helix</keyword>
<dbReference type="InterPro" id="IPR002123">
    <property type="entry name" value="Plipid/glycerol_acylTrfase"/>
</dbReference>
<dbReference type="AlphaFoldDB" id="Q2KX80"/>
<dbReference type="EC" id="2.3.1.51" evidence="6"/>
<evidence type="ECO:0000259" key="5">
    <source>
        <dbReference type="SMART" id="SM00563"/>
    </source>
</evidence>
<proteinExistence type="predicted"/>
<dbReference type="Pfam" id="PF01553">
    <property type="entry name" value="Acyltransferase"/>
    <property type="match status" value="1"/>
</dbReference>
<gene>
    <name evidence="6" type="ordered locus">BAV0706</name>
</gene>
<feature type="domain" description="Phospholipid/glycerol acyltransferase" evidence="5">
    <location>
        <begin position="71"/>
        <end position="186"/>
    </location>
</feature>
<evidence type="ECO:0000256" key="1">
    <source>
        <dbReference type="ARBA" id="ARBA00005189"/>
    </source>
</evidence>
<dbReference type="HOGENOM" id="CLU_027938_5_0_4"/>
<dbReference type="STRING" id="360910.BAV0706"/>
<keyword evidence="4" id="KW-0472">Membrane</keyword>
<dbReference type="Proteomes" id="UP000001977">
    <property type="component" value="Chromosome"/>
</dbReference>
<sequence length="242" mass="27378">MAWLRSFLYALFLTITVIPYAFACILWAPLPQRWRYKLTVGWPRLAIWGAKVFCGIRWRIKGGENLPDGPIVLLSKHQSAWETLFFPAHMPRQVCFVYKKSLHWVPFFGWGLALLRMIPIDRAKGRDAFEQVVREGGKCLADGRWPLLFPEGTRVAPGQMGRFKMGGALLASRNGAAVVPVALNAGECWRRNAFVKRPGLVTVSFGPPIPSEGLSPDELNARVHAWIDAEMRQLNPERYGQH</sequence>
<dbReference type="RefSeq" id="WP_012416402.1">
    <property type="nucleotide sequence ID" value="NC_010645.1"/>
</dbReference>
<dbReference type="CDD" id="cd07989">
    <property type="entry name" value="LPLAT_AGPAT-like"/>
    <property type="match status" value="1"/>
</dbReference>
<dbReference type="PANTHER" id="PTHR10434:SF40">
    <property type="entry name" value="1-ACYL-SN-GLYCEROL-3-PHOSPHATE ACYLTRANSFERASE"/>
    <property type="match status" value="1"/>
</dbReference>
<dbReference type="SMART" id="SM00563">
    <property type="entry name" value="PlsC"/>
    <property type="match status" value="1"/>
</dbReference>
<dbReference type="eggNOG" id="COG0204">
    <property type="taxonomic scope" value="Bacteria"/>
</dbReference>
<organism evidence="6 7">
    <name type="scientific">Bordetella avium (strain 197N)</name>
    <dbReference type="NCBI Taxonomy" id="360910"/>
    <lineage>
        <taxon>Bacteria</taxon>
        <taxon>Pseudomonadati</taxon>
        <taxon>Pseudomonadota</taxon>
        <taxon>Betaproteobacteria</taxon>
        <taxon>Burkholderiales</taxon>
        <taxon>Alcaligenaceae</taxon>
        <taxon>Bordetella</taxon>
    </lineage>
</organism>
<keyword evidence="3 6" id="KW-0012">Acyltransferase</keyword>
<keyword evidence="4" id="KW-0812">Transmembrane</keyword>
<name>Q2KX80_BORA1</name>
<evidence type="ECO:0000256" key="2">
    <source>
        <dbReference type="ARBA" id="ARBA00022679"/>
    </source>
</evidence>
<dbReference type="SUPFAM" id="SSF69593">
    <property type="entry name" value="Glycerol-3-phosphate (1)-acyltransferase"/>
    <property type="match status" value="1"/>
</dbReference>
<accession>Q2KX80</accession>
<evidence type="ECO:0000313" key="6">
    <source>
        <dbReference type="EMBL" id="CAJ48312.1"/>
    </source>
</evidence>
<evidence type="ECO:0000256" key="3">
    <source>
        <dbReference type="ARBA" id="ARBA00023315"/>
    </source>
</evidence>
<dbReference type="OrthoDB" id="9812274at2"/>
<protein>
    <submittedName>
        <fullName evidence="6">1-acyl-sn-glycerol-3-phosphate acyltransferase alpha</fullName>
        <ecNumber evidence="6">2.3.1.51</ecNumber>
    </submittedName>
</protein>
<dbReference type="GO" id="GO:0006654">
    <property type="term" value="P:phosphatidic acid biosynthetic process"/>
    <property type="evidence" value="ECO:0007669"/>
    <property type="project" value="TreeGrafter"/>
</dbReference>
<keyword evidence="7" id="KW-1185">Reference proteome</keyword>
<keyword evidence="2 6" id="KW-0808">Transferase</keyword>
<dbReference type="PANTHER" id="PTHR10434">
    <property type="entry name" value="1-ACYL-SN-GLYCEROL-3-PHOSPHATE ACYLTRANSFERASE"/>
    <property type="match status" value="1"/>
</dbReference>
<reference evidence="6 7" key="1">
    <citation type="journal article" date="2006" name="J. Bacteriol.">
        <title>Comparison of the genome sequence of the poultry pathogen Bordetella avium with those of B. bronchiseptica, B. pertussis, and B. parapertussis reveals extensive diversity in surface structures associated with host interaction.</title>
        <authorList>
            <person name="Sebaihia M."/>
            <person name="Preston A."/>
            <person name="Maskell D.J."/>
            <person name="Kuzmiak H."/>
            <person name="Connell T.D."/>
            <person name="King N.D."/>
            <person name="Orndorff P.E."/>
            <person name="Miyamoto D.M."/>
            <person name="Thomson N.R."/>
            <person name="Harris D."/>
            <person name="Goble A."/>
            <person name="Lord A."/>
            <person name="Murphy L."/>
            <person name="Quail M.A."/>
            <person name="Rutter S."/>
            <person name="Squares R."/>
            <person name="Squares S."/>
            <person name="Woodward J."/>
            <person name="Parkhill J."/>
            <person name="Temple L.M."/>
        </authorList>
    </citation>
    <scope>NUCLEOTIDE SEQUENCE [LARGE SCALE GENOMIC DNA]</scope>
    <source>
        <strain evidence="6 7">197N</strain>
    </source>
</reference>
<evidence type="ECO:0000313" key="7">
    <source>
        <dbReference type="Proteomes" id="UP000001977"/>
    </source>
</evidence>